<dbReference type="InterPro" id="IPR008327">
    <property type="entry name" value="Sig_transdc_resp-reg_antiterm"/>
</dbReference>
<proteinExistence type="predicted"/>
<dbReference type="PROSITE" id="PS50921">
    <property type="entry name" value="ANTAR"/>
    <property type="match status" value="1"/>
</dbReference>
<dbReference type="EMBL" id="CP060096">
    <property type="protein sequence ID" value="QSZ27842.1"/>
    <property type="molecule type" value="Genomic_DNA"/>
</dbReference>
<dbReference type="PANTHER" id="PTHR43367">
    <property type="match status" value="1"/>
</dbReference>
<dbReference type="SMART" id="SM00448">
    <property type="entry name" value="REC"/>
    <property type="match status" value="1"/>
</dbReference>
<feature type="coiled-coil region" evidence="4">
    <location>
        <begin position="118"/>
        <end position="145"/>
    </location>
</feature>
<gene>
    <name evidence="7" type="ORF">ACETAC_02845</name>
</gene>
<dbReference type="InterPro" id="IPR011006">
    <property type="entry name" value="CheY-like_superfamily"/>
</dbReference>
<keyword evidence="4" id="KW-0175">Coiled coil</keyword>
<dbReference type="PROSITE" id="PS50110">
    <property type="entry name" value="RESPONSE_REGULATORY"/>
    <property type="match status" value="1"/>
</dbReference>
<dbReference type="Pfam" id="PF03861">
    <property type="entry name" value="ANTAR"/>
    <property type="match status" value="1"/>
</dbReference>
<dbReference type="Pfam" id="PF00072">
    <property type="entry name" value="Response_reg"/>
    <property type="match status" value="1"/>
</dbReference>
<dbReference type="PANTHER" id="PTHR43367:SF1">
    <property type="entry name" value="TWO-COMPONENT RESPONSE REGULATOR-LIKE APRR6-RELATED"/>
    <property type="match status" value="1"/>
</dbReference>
<dbReference type="Proteomes" id="UP000671913">
    <property type="component" value="Chromosome"/>
</dbReference>
<dbReference type="Gene3D" id="1.10.10.10">
    <property type="entry name" value="Winged helix-like DNA-binding domain superfamily/Winged helix DNA-binding domain"/>
    <property type="match status" value="1"/>
</dbReference>
<protein>
    <recommendedName>
        <fullName evidence="1">Stage 0 sporulation protein A homolog</fullName>
    </recommendedName>
</protein>
<feature type="domain" description="ANTAR" evidence="6">
    <location>
        <begin position="125"/>
        <end position="186"/>
    </location>
</feature>
<dbReference type="InterPro" id="IPR001789">
    <property type="entry name" value="Sig_transdc_resp-reg_receiver"/>
</dbReference>
<reference evidence="7" key="1">
    <citation type="submission" date="2020-08" db="EMBL/GenBank/DDBJ databases">
        <title>Genomic insights into the carbon and energy metabolism of the first obligate autotrophic acetogenic bacterium Aceticella autotrophica gen. nov., sp. nov.</title>
        <authorList>
            <person name="Toshchakov S.V."/>
            <person name="Elcheninov A.G."/>
            <person name="Kublanov I.V."/>
            <person name="Frolov E.N."/>
            <person name="Lebedinsky A.V."/>
        </authorList>
    </citation>
    <scope>NUCLEOTIDE SEQUENCE</scope>
    <source>
        <strain evidence="7">3443-3Ac</strain>
    </source>
</reference>
<feature type="modified residue" description="4-aspartylphosphate" evidence="3">
    <location>
        <position position="55"/>
    </location>
</feature>
<evidence type="ECO:0000313" key="7">
    <source>
        <dbReference type="EMBL" id="QSZ27842.1"/>
    </source>
</evidence>
<dbReference type="AlphaFoldDB" id="A0A975AWN8"/>
<evidence type="ECO:0000256" key="2">
    <source>
        <dbReference type="ARBA" id="ARBA00024867"/>
    </source>
</evidence>
<dbReference type="RefSeq" id="WP_284680560.1">
    <property type="nucleotide sequence ID" value="NZ_CP060096.1"/>
</dbReference>
<dbReference type="PIRSF" id="PIRSF036382">
    <property type="entry name" value="RR_antiterm"/>
    <property type="match status" value="1"/>
</dbReference>
<dbReference type="GO" id="GO:0003723">
    <property type="term" value="F:RNA binding"/>
    <property type="evidence" value="ECO:0007669"/>
    <property type="project" value="InterPro"/>
</dbReference>
<dbReference type="SMART" id="SM01012">
    <property type="entry name" value="ANTAR"/>
    <property type="match status" value="1"/>
</dbReference>
<name>A0A975AWN8_9THEO</name>
<evidence type="ECO:0000313" key="8">
    <source>
        <dbReference type="Proteomes" id="UP000671913"/>
    </source>
</evidence>
<evidence type="ECO:0000256" key="4">
    <source>
        <dbReference type="SAM" id="Coils"/>
    </source>
</evidence>
<accession>A0A975AWN8</accession>
<dbReference type="InterPro" id="IPR036388">
    <property type="entry name" value="WH-like_DNA-bd_sf"/>
</dbReference>
<dbReference type="InterPro" id="IPR005561">
    <property type="entry name" value="ANTAR"/>
</dbReference>
<keyword evidence="3" id="KW-0597">Phosphoprotein</keyword>
<dbReference type="KEGG" id="aaut:ACETAC_02845"/>
<evidence type="ECO:0000259" key="5">
    <source>
        <dbReference type="PROSITE" id="PS50110"/>
    </source>
</evidence>
<organism evidence="7 8">
    <name type="scientific">Aceticella autotrophica</name>
    <dbReference type="NCBI Taxonomy" id="2755338"/>
    <lineage>
        <taxon>Bacteria</taxon>
        <taxon>Bacillati</taxon>
        <taxon>Bacillota</taxon>
        <taxon>Clostridia</taxon>
        <taxon>Thermoanaerobacterales</taxon>
        <taxon>Thermoanaerobacteraceae</taxon>
        <taxon>Aceticella</taxon>
    </lineage>
</organism>
<comment type="function">
    <text evidence="2">May play the central regulatory role in sporulation. It may be an element of the effector pathway responsible for the activation of sporulation genes in response to nutritional stress. Spo0A may act in concert with spo0H (a sigma factor) to control the expression of some genes that are critical to the sporulation process.</text>
</comment>
<dbReference type="Gene3D" id="3.40.50.2300">
    <property type="match status" value="1"/>
</dbReference>
<evidence type="ECO:0000256" key="1">
    <source>
        <dbReference type="ARBA" id="ARBA00018672"/>
    </source>
</evidence>
<dbReference type="SUPFAM" id="SSF52172">
    <property type="entry name" value="CheY-like"/>
    <property type="match status" value="1"/>
</dbReference>
<evidence type="ECO:0000259" key="6">
    <source>
        <dbReference type="PROSITE" id="PS50921"/>
    </source>
</evidence>
<feature type="domain" description="Response regulatory" evidence="5">
    <location>
        <begin position="6"/>
        <end position="119"/>
    </location>
</feature>
<keyword evidence="8" id="KW-1185">Reference proteome</keyword>
<sequence>MNNQWRIVVADSNNSSRNILKGILLTSGHLVYEARDGGSAIRLSRSLKPDLVLVDMGITGVNAYEVAHIINEDNVAPVILITPTIQKGFLDEIKNYSVYAYLLKPVNRLMLLNIAEFVVENHKKYSDLKNEIESLKKQIEARKKIERAKGLLMKVKGLDEDGAYKLMRKMSMDSTLPMETIAERIMKKYL</sequence>
<evidence type="ECO:0000256" key="3">
    <source>
        <dbReference type="PROSITE-ProRule" id="PRU00169"/>
    </source>
</evidence>
<dbReference type="GO" id="GO:0000160">
    <property type="term" value="P:phosphorelay signal transduction system"/>
    <property type="evidence" value="ECO:0007669"/>
    <property type="project" value="InterPro"/>
</dbReference>